<dbReference type="Pfam" id="PF00004">
    <property type="entry name" value="AAA"/>
    <property type="match status" value="3"/>
</dbReference>
<dbReference type="InterPro" id="IPR003959">
    <property type="entry name" value="ATPase_AAA_core"/>
</dbReference>
<dbReference type="OrthoDB" id="10261663at2759"/>
<dbReference type="InterPro" id="IPR050773">
    <property type="entry name" value="CbxX/CfxQ_RuBisCO_ESX"/>
</dbReference>
<feature type="region of interest" description="Disordered" evidence="5">
    <location>
        <begin position="1792"/>
        <end position="1811"/>
    </location>
</feature>
<feature type="domain" description="AAA+ ATPase" evidence="6">
    <location>
        <begin position="1858"/>
        <end position="1990"/>
    </location>
</feature>
<feature type="region of interest" description="Disordered" evidence="5">
    <location>
        <begin position="296"/>
        <end position="343"/>
    </location>
</feature>
<dbReference type="FunFam" id="1.10.8.60:FF:000160">
    <property type="entry name" value="WGS project CABT00000000 data, contig 2.55"/>
    <property type="match status" value="1"/>
</dbReference>
<dbReference type="CDD" id="cd17936">
    <property type="entry name" value="EEXXEc_NFX1"/>
    <property type="match status" value="1"/>
</dbReference>
<dbReference type="SUPFAM" id="SSF52540">
    <property type="entry name" value="P-loop containing nucleoside triphosphate hydrolases"/>
    <property type="match status" value="4"/>
</dbReference>
<dbReference type="SMART" id="SM00382">
    <property type="entry name" value="AAA"/>
    <property type="match status" value="3"/>
</dbReference>
<dbReference type="InterPro" id="IPR041679">
    <property type="entry name" value="DNA2/NAM7-like_C"/>
</dbReference>
<feature type="compositionally biased region" description="Low complexity" evidence="5">
    <location>
        <begin position="316"/>
        <end position="339"/>
    </location>
</feature>
<dbReference type="CDD" id="cd00009">
    <property type="entry name" value="AAA"/>
    <property type="match status" value="2"/>
</dbReference>
<comment type="caution">
    <text evidence="7">The sequence shown here is derived from an EMBL/GenBank/DDBJ whole genome shotgun (WGS) entry which is preliminary data.</text>
</comment>
<dbReference type="GO" id="GO:0005524">
    <property type="term" value="F:ATP binding"/>
    <property type="evidence" value="ECO:0007669"/>
    <property type="project" value="UniProtKB-KW"/>
</dbReference>
<dbReference type="PRINTS" id="PR00819">
    <property type="entry name" value="CBXCFQXSUPER"/>
</dbReference>
<keyword evidence="4" id="KW-0175">Coiled coil</keyword>
<feature type="compositionally biased region" description="Gly residues" evidence="5">
    <location>
        <begin position="1799"/>
        <end position="1809"/>
    </location>
</feature>
<dbReference type="PANTHER" id="PTHR43392:SF2">
    <property type="entry name" value="AAA-TYPE ATPASE FAMILY PROTEIN _ ANKYRIN REPEAT FAMILY PROTEIN"/>
    <property type="match status" value="1"/>
</dbReference>
<feature type="region of interest" description="Disordered" evidence="5">
    <location>
        <begin position="1644"/>
        <end position="1675"/>
    </location>
</feature>
<dbReference type="GO" id="GO:0016887">
    <property type="term" value="F:ATP hydrolysis activity"/>
    <property type="evidence" value="ECO:0007669"/>
    <property type="project" value="InterPro"/>
</dbReference>
<protein>
    <submittedName>
        <fullName evidence="7">NFX1-type zinc finger-containing protein 1</fullName>
    </submittedName>
</protein>
<dbReference type="FunFam" id="3.40.50.300:FF:001660">
    <property type="entry name" value="NF-X1 finger and helicase protein, putative"/>
    <property type="match status" value="1"/>
</dbReference>
<feature type="compositionally biased region" description="Low complexity" evidence="5">
    <location>
        <begin position="1644"/>
        <end position="1672"/>
    </location>
</feature>
<feature type="compositionally biased region" description="Low complexity" evidence="5">
    <location>
        <begin position="673"/>
        <end position="701"/>
    </location>
</feature>
<proteinExistence type="inferred from homology"/>
<dbReference type="PANTHER" id="PTHR43392">
    <property type="entry name" value="AAA-TYPE ATPASE FAMILY PROTEIN / ANKYRIN REPEAT FAMILY PROTEIN"/>
    <property type="match status" value="1"/>
</dbReference>
<keyword evidence="2" id="KW-0547">Nucleotide-binding</keyword>
<evidence type="ECO:0000256" key="5">
    <source>
        <dbReference type="SAM" id="MobiDB-lite"/>
    </source>
</evidence>
<dbReference type="CDD" id="cd18808">
    <property type="entry name" value="SF1_C_Upf1"/>
    <property type="match status" value="1"/>
</dbReference>
<feature type="region of interest" description="Disordered" evidence="5">
    <location>
        <begin position="670"/>
        <end position="719"/>
    </location>
</feature>
<reference evidence="7 8" key="1">
    <citation type="journal article" date="2017" name="Mol. Biol. Evol.">
        <title>The 4-celled Tetrabaena socialis nuclear genome reveals the essential components for genetic control of cell number at the origin of multicellularity in the volvocine lineage.</title>
        <authorList>
            <person name="Featherston J."/>
            <person name="Arakaki Y."/>
            <person name="Hanschen E.R."/>
            <person name="Ferris P.J."/>
            <person name="Michod R.E."/>
            <person name="Olson B.J.S.C."/>
            <person name="Nozaki H."/>
            <person name="Durand P.M."/>
        </authorList>
    </citation>
    <scope>NUCLEOTIDE SEQUENCE [LARGE SCALE GENOMIC DNA]</scope>
    <source>
        <strain evidence="7 8">NIES-571</strain>
    </source>
</reference>
<feature type="domain" description="AAA+ ATPase" evidence="6">
    <location>
        <begin position="546"/>
        <end position="1010"/>
    </location>
</feature>
<evidence type="ECO:0000256" key="2">
    <source>
        <dbReference type="ARBA" id="ARBA00022741"/>
    </source>
</evidence>
<dbReference type="Gene3D" id="1.10.8.60">
    <property type="match status" value="2"/>
</dbReference>
<dbReference type="InterPro" id="IPR003593">
    <property type="entry name" value="AAA+_ATPase"/>
</dbReference>
<evidence type="ECO:0000256" key="4">
    <source>
        <dbReference type="SAM" id="Coils"/>
    </source>
</evidence>
<sequence length="2840" mass="307096">MSRQRDAGSALRGFFLKVTKDADAEWSPQRDSAKFLGALLAFDDPQDLLYRLTNPNEQGARRLKAALSHDASGMCMSKYVVPFLRVLGGDALSGGICRAPLLELLELVYRVPGLLGCMRQAISEGAVLDASPLEEVRRNPDVQRVAEALAAQGGAAAQAAARLQVVLAGTAAARGRGGAASGAATAGGRRLGGPALEDIVAGPGGRHDNDSVDYRSIKIAPTSAEALCARPPYLPRLLGADGGAGETHPLQLPDHLTNPEAGLLDRQFRLLREDFAQPLRQVLAALGFTQGLTAGSQQPGVGGSSVAVHMASPAEQPQQRKQTQQQAKQQQRQQQQQTPLASNAAAQRNVFPLVAVTGVAAKPRPCVLVSVQLPMSHRAARLKTKKEREEFWSDSGKGTLPSDALVCIARRPAPDQPQTTPLVFGTIVRRDSKEMAMEQPVVGIAFERGQLGAERLLAELGRGPSLQGQGLVLVQVSTSFFSIRPVLACLQAMTGVPLADELLHGRPPGHIEYLEHGALGEELSQLAAGGLRLDPSQRTALEQSMTQRVALIQGPPGTGKTFVGALLCDALVRRSDETILVVCYTNHALDQFLEALLAKGIKDVVRVGGRSKNPALAQYNLRELAGPGNPNRQRMSQTEFRRMTVLRDEEAYVDEKMTRLQQLLVQTGAPPEQQKQQLHAPSQQQAAQQSAQQAAQHGQGPSRATNLNSQEQQPQQQQQQPFNLWLALEWYLQEEQDVAWEQLEDSSSSSQSQGQRWRAWLSGLAAASSSAYDDHSSADGWKSANASRTAPGLMPYQKAEWTLLGGGGSGGGEEGRQTADIADVDSSDVWCLSQQQRMQLAAQWLREARERWAEDLAGALVRRNELQTEVRSLHDSSSRAVLRAARVIGCTSTGAAMYKELLRDADVDPGVVLVEEAGELLEAHVLTCLSRRTKQLIMIGDHKQLRPKVECWSLAVQSGAGHDLNVSLFERLVLSGFPHATLAVQHRMHPDISALVRPTYPALVDAERVRQHPPVLGLPAGRRVVFVDHRVPEQGEEQQGSFGAHAAHVSKVNLHEVALVRETVRYLLRQGYAPGQLVVLTPYLGQLLEVQRELSKDTQVLLDELDLRDLRSKATPEALKGVDMVTGPSRQAGAGGAARSREGDHGVRVATIDNYQGEEADVVVASLVRSNAAGSVGFLREPERINVLLSRARHGMLLIGNAATLRSAKSQEARRHWGRVLDALESAGALQPGLPVACQRHGTPALLSSPEAFAELAPDGGCRRPCHAKLPCGHVCMLRCHPFNREHQRVVCKEEVLALCDRGHIIKHTCSHGKADVVCQTCVDVRRIEEQERKEAAKLEEEADRKRRQADVERARLQAQIQRLHQQQASLEEERGSQQAAVRLELDQQRLAKQVELQKKFGAKEMEVWEREQRQLAQQQLAGLEVDAALEAEVQAEDAALRAAQRAEETQRQQLAAAEKQLGDQDAAKNRDLQRILNAKQRLMAQSDEQRGLAEARAGTAVHRYRTVRLGTERLVVLADRGGGEAAGLADRMSAWKEALTRMAKDDRGAGLEAFGQQLRAAAGTAETAADTANILDAVFCQQGIGASLLKYAAAAAGPPQGAPKTSASADPNAAKLKRGLALIQDAKWIDALKYFNALAEQQPSSTVAPGVGSGSAASGRGSRATAGRGSAPPDPGVAAMVSLCRAKLGLEPPAVPPAAGLAGRGKKPPAVAPAALPLVPQHPAEHLAAAMQPRRAADPLAQRTADARAAGQALAYLLHPETAQLPSALRDEALRLLRELAPSLSGPMVPAAAAAGGSASGAGGGGQPAGWVERARRSASLSKLLQLTGLAPVKQAMFDLAAAVELDKERGRPLGAKQYNVRFYGNPGTGKTTVARLYAGLLKELGVLPAAEVVETSGSDLLTGGVSKLKEELKKLEKGGVLFLDEAYQLNPKTNPMGAQVLDFLLPEMENRRGKLVMVLAGYKKQMEELMAHNEGLPSRFVQEFTFPDYSDDELFVIWRDLIASDTNPRFRIADERHLRIAARRLGRQRGTVGFGNARAVRNAYEQAQRRQSSRVLAERRAGGSPDALLLVREDLLGPRQLDVSSSSALQQLGAMRGLRAVKQQVDDLLALIRTNGELEEQEQPLQAVNLNRVFLGNPGTGKRAMLPCCARYARKTTVAGIYGRILRDLGLLSKGDVEVRVPSDFVGSVLGESEKRTEAILEATRGCVLVIDEAYGLHSEGGRDPFREAVVDTLVARVQGVPGDDRCVLLLGYEEQMEAMMRKANPGLARRFQLREAWRFEDYGPEDLLAITREAARKRGWALEEAALLAAVEALDQEARKPNFGNAGAVNNLLSVAALRMQARLRDLPPEQRARAAPTADDFLPPRERSDPAGIFDDLIGCREVLDKLRDWQATIRACQAMGRDPLQSFELNFRFVGAPGTGKTTVARRVGKLFESLGLLADGQQMVSCSASDFVTGYVNQSSGKTRELFAKAVGGVLFIDEAYRLNPNVGGLFMQEVLDEIVQLLTEPAYQNKMVVILAGYDKQIEELMTVNPGLKSRFSQRLHFPDFTPADAASLLRLQLRKEYGLELERTADAALEGLAGELAAAPNWSNGRDVGTWVKRAFTAYSRRNFEAQPAPSGGSSGGPAADTSLLWLADLRSALDSMLDDRKAPPRGPSYPQSDAAARVPQQSAQDFAVQRAAPPPRPAVRTEVAAAPPAAAVATEVVEEQDIEQAAEDEPGGGAARGDFGGLSAAFLQAMQDALESLGYDLSSMDAVQAMSGDPGLVNQLLPFLSVPGVTDANVLREMVRQWQAMLAKRMEEERELARKKQRPVWRCAACGRYGCPVAPYIERYEEA</sequence>
<dbReference type="Proteomes" id="UP000236333">
    <property type="component" value="Unassembled WGS sequence"/>
</dbReference>
<feature type="domain" description="AAA+ ATPase" evidence="6">
    <location>
        <begin position="2412"/>
        <end position="2553"/>
    </location>
</feature>
<dbReference type="InterPro" id="IPR041627">
    <property type="entry name" value="AAA_lid_6"/>
</dbReference>
<dbReference type="EMBL" id="PGGS01000135">
    <property type="protein sequence ID" value="PNH08303.1"/>
    <property type="molecule type" value="Genomic_DNA"/>
</dbReference>
<dbReference type="Pfam" id="PF17866">
    <property type="entry name" value="AAA_lid_6"/>
    <property type="match status" value="2"/>
</dbReference>
<dbReference type="InterPro" id="IPR047187">
    <property type="entry name" value="SF1_C_Upf1"/>
</dbReference>
<dbReference type="InterPro" id="IPR027417">
    <property type="entry name" value="P-loop_NTPase"/>
</dbReference>
<feature type="coiled-coil region" evidence="4">
    <location>
        <begin position="1322"/>
        <end position="1374"/>
    </location>
</feature>
<organism evidence="7 8">
    <name type="scientific">Tetrabaena socialis</name>
    <dbReference type="NCBI Taxonomy" id="47790"/>
    <lineage>
        <taxon>Eukaryota</taxon>
        <taxon>Viridiplantae</taxon>
        <taxon>Chlorophyta</taxon>
        <taxon>core chlorophytes</taxon>
        <taxon>Chlorophyceae</taxon>
        <taxon>CS clade</taxon>
        <taxon>Chlamydomonadales</taxon>
        <taxon>Tetrabaenaceae</taxon>
        <taxon>Tetrabaena</taxon>
    </lineage>
</organism>
<comment type="similarity">
    <text evidence="1">Belongs to the CbxX/CfxQ family.</text>
</comment>
<keyword evidence="3" id="KW-0067">ATP-binding</keyword>
<dbReference type="InterPro" id="IPR041677">
    <property type="entry name" value="DNA2/NAM7_AAA_11"/>
</dbReference>
<dbReference type="Gene3D" id="3.40.50.300">
    <property type="entry name" value="P-loop containing nucleotide triphosphate hydrolases"/>
    <property type="match status" value="6"/>
</dbReference>
<dbReference type="Pfam" id="PF13087">
    <property type="entry name" value="AAA_12"/>
    <property type="match status" value="1"/>
</dbReference>
<evidence type="ECO:0000313" key="7">
    <source>
        <dbReference type="EMBL" id="PNH08303.1"/>
    </source>
</evidence>
<evidence type="ECO:0000259" key="6">
    <source>
        <dbReference type="SMART" id="SM00382"/>
    </source>
</evidence>
<dbReference type="Pfam" id="PF13086">
    <property type="entry name" value="AAA_11"/>
    <property type="match status" value="1"/>
</dbReference>
<keyword evidence="8" id="KW-1185">Reference proteome</keyword>
<feature type="compositionally biased region" description="Low complexity" evidence="5">
    <location>
        <begin position="710"/>
        <end position="719"/>
    </location>
</feature>
<feature type="compositionally biased region" description="Low complexity" evidence="5">
    <location>
        <begin position="296"/>
        <end position="308"/>
    </location>
</feature>
<evidence type="ECO:0000256" key="3">
    <source>
        <dbReference type="ARBA" id="ARBA00022840"/>
    </source>
</evidence>
<name>A0A2J8A739_9CHLO</name>
<dbReference type="GO" id="GO:0004386">
    <property type="term" value="F:helicase activity"/>
    <property type="evidence" value="ECO:0007669"/>
    <property type="project" value="InterPro"/>
</dbReference>
<evidence type="ECO:0000256" key="1">
    <source>
        <dbReference type="ARBA" id="ARBA00010378"/>
    </source>
</evidence>
<evidence type="ECO:0000313" key="8">
    <source>
        <dbReference type="Proteomes" id="UP000236333"/>
    </source>
</evidence>
<dbReference type="FunFam" id="3.40.50.300:FF:000216">
    <property type="entry name" value="Type VII secretion ATPase EccA"/>
    <property type="match status" value="3"/>
</dbReference>
<feature type="region of interest" description="Disordered" evidence="5">
    <location>
        <begin position="2650"/>
        <end position="2688"/>
    </location>
</feature>
<dbReference type="InterPro" id="IPR000641">
    <property type="entry name" value="CbxX/CfxQ"/>
</dbReference>
<accession>A0A2J8A739</accession>
<gene>
    <name evidence="7" type="ORF">TSOC_005141</name>
</gene>